<dbReference type="Pfam" id="PF00581">
    <property type="entry name" value="Rhodanese"/>
    <property type="match status" value="1"/>
</dbReference>
<dbReference type="EMBL" id="CP073100">
    <property type="protein sequence ID" value="QUE52717.1"/>
    <property type="molecule type" value="Genomic_DNA"/>
</dbReference>
<evidence type="ECO:0000259" key="1">
    <source>
        <dbReference type="PROSITE" id="PS50206"/>
    </source>
</evidence>
<dbReference type="AlphaFoldDB" id="A0A975J2A1"/>
<dbReference type="SUPFAM" id="SSF52821">
    <property type="entry name" value="Rhodanese/Cell cycle control phosphatase"/>
    <property type="match status" value="1"/>
</dbReference>
<dbReference type="Gene3D" id="3.40.250.10">
    <property type="entry name" value="Rhodanese-like domain"/>
    <property type="match status" value="1"/>
</dbReference>
<proteinExistence type="predicted"/>
<organism evidence="2 3">
    <name type="scientific">Luteolibacter ambystomatis</name>
    <dbReference type="NCBI Taxonomy" id="2824561"/>
    <lineage>
        <taxon>Bacteria</taxon>
        <taxon>Pseudomonadati</taxon>
        <taxon>Verrucomicrobiota</taxon>
        <taxon>Verrucomicrobiia</taxon>
        <taxon>Verrucomicrobiales</taxon>
        <taxon>Verrucomicrobiaceae</taxon>
        <taxon>Luteolibacter</taxon>
    </lineage>
</organism>
<dbReference type="InterPro" id="IPR038062">
    <property type="entry name" value="ScdA-like_N_sf"/>
</dbReference>
<reference evidence="2" key="1">
    <citation type="submission" date="2021-04" db="EMBL/GenBank/DDBJ databases">
        <title>Luteolibacter sp. 32A isolated from the skin of an Anderson's salamander (Ambystoma andersonii).</title>
        <authorList>
            <person name="Spergser J."/>
            <person name="Busse H.-J."/>
        </authorList>
    </citation>
    <scope>NUCLEOTIDE SEQUENCE</scope>
    <source>
        <strain evidence="2">32A</strain>
    </source>
</reference>
<evidence type="ECO:0000313" key="2">
    <source>
        <dbReference type="EMBL" id="QUE52717.1"/>
    </source>
</evidence>
<dbReference type="Proteomes" id="UP000676169">
    <property type="component" value="Chromosome"/>
</dbReference>
<dbReference type="SMART" id="SM00450">
    <property type="entry name" value="RHOD"/>
    <property type="match status" value="1"/>
</dbReference>
<dbReference type="Gene3D" id="1.10.3910.10">
    <property type="entry name" value="SP0561-like"/>
    <property type="match status" value="1"/>
</dbReference>
<dbReference type="InterPro" id="IPR036873">
    <property type="entry name" value="Rhodanese-like_dom_sf"/>
</dbReference>
<evidence type="ECO:0000313" key="3">
    <source>
        <dbReference type="Proteomes" id="UP000676169"/>
    </source>
</evidence>
<accession>A0A975J2A1</accession>
<dbReference type="KEGG" id="lamb:KBB96_07435"/>
<keyword evidence="3" id="KW-1185">Reference proteome</keyword>
<gene>
    <name evidence="2" type="ORF">KBB96_07435</name>
</gene>
<name>A0A975J2A1_9BACT</name>
<protein>
    <recommendedName>
        <fullName evidence="1">Rhodanese domain-containing protein</fullName>
    </recommendedName>
</protein>
<dbReference type="InterPro" id="IPR001763">
    <property type="entry name" value="Rhodanese-like_dom"/>
</dbReference>
<dbReference type="PROSITE" id="PS50206">
    <property type="entry name" value="RHODANESE_3"/>
    <property type="match status" value="1"/>
</dbReference>
<feature type="domain" description="Rhodanese" evidence="1">
    <location>
        <begin position="88"/>
        <end position="175"/>
    </location>
</feature>
<sequence length="182" mass="20214">MAQPQITADTKMGDIMDALPGARRALFARYHLGGCSSCAFSNDETLAELCLRAENLPVDEVIAHLLDSHQHDLAMLVEPVDAKTRLDSSAPPRLIDIRTREEFEAVAVPGSEFFTQELQQQLFAGDPATVVFLIDHTGRNALDMVAWFRGHGLKETYAITGGIDAWSRDVDKSLPRYRVEME</sequence>
<dbReference type="RefSeq" id="WP_211633986.1">
    <property type="nucleotide sequence ID" value="NZ_CP073100.1"/>
</dbReference>